<dbReference type="InterPro" id="IPR036440">
    <property type="entry name" value="Peptidase_C15-like_sf"/>
</dbReference>
<dbReference type="SUPFAM" id="SSF53182">
    <property type="entry name" value="Pyrrolidone carboxyl peptidase (pyroglutamate aminopeptidase)"/>
    <property type="match status" value="1"/>
</dbReference>
<reference evidence="1 2" key="1">
    <citation type="journal article" date="2015" name="Nature">
        <title>rRNA introns, odd ribosomes, and small enigmatic genomes across a large radiation of phyla.</title>
        <authorList>
            <person name="Brown C.T."/>
            <person name="Hug L.A."/>
            <person name="Thomas B.C."/>
            <person name="Sharon I."/>
            <person name="Castelle C.J."/>
            <person name="Singh A."/>
            <person name="Wilkins M.J."/>
            <person name="Williams K.H."/>
            <person name="Banfield J.F."/>
        </authorList>
    </citation>
    <scope>NUCLEOTIDE SEQUENCE [LARGE SCALE GENOMIC DNA]</scope>
</reference>
<evidence type="ECO:0000313" key="2">
    <source>
        <dbReference type="Proteomes" id="UP000034207"/>
    </source>
</evidence>
<accession>A0A0G0P8H2</accession>
<gene>
    <name evidence="1" type="ORF">UT18_C0010G0011</name>
</gene>
<dbReference type="AlphaFoldDB" id="A0A0G0P8H2"/>
<evidence type="ECO:0000313" key="1">
    <source>
        <dbReference type="EMBL" id="KKQ94439.1"/>
    </source>
</evidence>
<sequence>MKILPYTFRTFQEKAKLDDIFGEIFVFGKLKEDFDRFSKQIKEEEPDYVLGIALANKETRVESIALNRFSGGKTIIKGGSESMALFIPSGISFQISRKGSDSFCNWTMYKLTTFIKECNLPTKLIFIHIAKEDFGFLRELKDIL</sequence>
<dbReference type="Proteomes" id="UP000034207">
    <property type="component" value="Unassembled WGS sequence"/>
</dbReference>
<proteinExistence type="predicted"/>
<name>A0A0G0P8H2_UNCC2</name>
<comment type="caution">
    <text evidence="1">The sequence shown here is derived from an EMBL/GenBank/DDBJ whole genome shotgun (WGS) entry which is preliminary data.</text>
</comment>
<dbReference type="EMBL" id="LBVV01000010">
    <property type="protein sequence ID" value="KKQ94439.1"/>
    <property type="molecule type" value="Genomic_DNA"/>
</dbReference>
<dbReference type="Gene3D" id="3.40.630.20">
    <property type="entry name" value="Peptidase C15, pyroglutamyl peptidase I-like"/>
    <property type="match status" value="1"/>
</dbReference>
<organism evidence="1 2">
    <name type="scientific">candidate division CPR2 bacterium GW2011_GWC2_39_10</name>
    <dbReference type="NCBI Taxonomy" id="1618345"/>
    <lineage>
        <taxon>Bacteria</taxon>
        <taxon>Bacteria division CPR2</taxon>
    </lineage>
</organism>
<dbReference type="STRING" id="1618345.UT18_C0010G0011"/>
<protein>
    <submittedName>
        <fullName evidence="1">Uncharacterized protein</fullName>
    </submittedName>
</protein>